<accession>A0A7C1WRC7</accession>
<evidence type="ECO:0000313" key="1">
    <source>
        <dbReference type="EMBL" id="HEF25845.1"/>
    </source>
</evidence>
<name>A0A7C1WRC7_9PSED</name>
<dbReference type="AlphaFoldDB" id="A0A7C1WRC7"/>
<dbReference type="EMBL" id="DSIN01000019">
    <property type="protein sequence ID" value="HEF25845.1"/>
    <property type="molecule type" value="Genomic_DNA"/>
</dbReference>
<proteinExistence type="predicted"/>
<reference evidence="1" key="1">
    <citation type="journal article" date="2020" name="mSystems">
        <title>Genome- and Community-Level Interaction Insights into Carbon Utilization and Element Cycling Functions of Hydrothermarchaeota in Hydrothermal Sediment.</title>
        <authorList>
            <person name="Zhou Z."/>
            <person name="Liu Y."/>
            <person name="Xu W."/>
            <person name="Pan J."/>
            <person name="Luo Z.H."/>
            <person name="Li M."/>
        </authorList>
    </citation>
    <scope>NUCLEOTIDE SEQUENCE [LARGE SCALE GENOMIC DNA]</scope>
    <source>
        <strain evidence="1">SpSt-200</strain>
    </source>
</reference>
<sequence>MTGITIKANDGRVLVDMTMKISQTLGSVDTGSANGSATIPAAPAGKTLYFIIVPLVDLQREKGKKPAVTLSGTSLSWAYSYNPNGWGYFSANCRIYYGYY</sequence>
<gene>
    <name evidence="1" type="ORF">ENP23_08715</name>
</gene>
<organism evidence="1">
    <name type="scientific">Pseudomonas graminis</name>
    <dbReference type="NCBI Taxonomy" id="158627"/>
    <lineage>
        <taxon>Bacteria</taxon>
        <taxon>Pseudomonadati</taxon>
        <taxon>Pseudomonadota</taxon>
        <taxon>Gammaproteobacteria</taxon>
        <taxon>Pseudomonadales</taxon>
        <taxon>Pseudomonadaceae</taxon>
        <taxon>Pseudomonas</taxon>
    </lineage>
</organism>
<protein>
    <submittedName>
        <fullName evidence="1">Uncharacterized protein</fullName>
    </submittedName>
</protein>
<comment type="caution">
    <text evidence="1">The sequence shown here is derived from an EMBL/GenBank/DDBJ whole genome shotgun (WGS) entry which is preliminary data.</text>
</comment>